<evidence type="ECO:0000256" key="10">
    <source>
        <dbReference type="RuleBase" id="RU366043"/>
    </source>
</evidence>
<protein>
    <recommendedName>
        <fullName evidence="10">Methyltransferase</fullName>
        <ecNumber evidence="10">2.1.1.-</ecNumber>
    </recommendedName>
</protein>
<reference evidence="11" key="1">
    <citation type="submission" date="2013-07" db="EMBL/GenBank/DDBJ databases">
        <title>The genome of Eucalyptus grandis.</title>
        <authorList>
            <person name="Schmutz J."/>
            <person name="Hayes R."/>
            <person name="Myburg A."/>
            <person name="Tuskan G."/>
            <person name="Grattapaglia D."/>
            <person name="Rokhsar D.S."/>
        </authorList>
    </citation>
    <scope>NUCLEOTIDE SEQUENCE</scope>
    <source>
        <tissue evidence="11">Leaf extractions</tissue>
    </source>
</reference>
<dbReference type="EMBL" id="KK198762">
    <property type="protein sequence ID" value="KCW51108.1"/>
    <property type="molecule type" value="Genomic_DNA"/>
</dbReference>
<keyword evidence="3 10" id="KW-0808">Transferase</keyword>
<comment type="similarity">
    <text evidence="1 10">Belongs to the methyltransferase superfamily.</text>
</comment>
<dbReference type="InterPro" id="IPR004159">
    <property type="entry name" value="Put_SAM_MeTrfase"/>
</dbReference>
<dbReference type="PANTHER" id="PTHR10108:SF984">
    <property type="entry name" value="METHYLTRANSFERASE PMT21-RELATED"/>
    <property type="match status" value="1"/>
</dbReference>
<dbReference type="STRING" id="71139.A0A059AB95"/>
<evidence type="ECO:0000313" key="11">
    <source>
        <dbReference type="EMBL" id="KCW51108.1"/>
    </source>
</evidence>
<sequence length="410" mass="46895">MKFVSFPECSLDYQDYTPCTDPKRWRKYGMHRLTFMERHCPAVFERKECLVPPPEGCKPPIRWPKSRDECWYRNVPYDWINEEKSNQNWLRKQGEKFLFPGGGTMFPKGVSAYVDLMQDLIPGMKDGTVRTAIDTGCGVASWGGNLLDHWILTVSLAPRDNHEAQVQFALERGIPAILGIISTQWLPFPSNSFDMAYCSRCLIPWTEFGGLYLLEINRILQPGGFWVLSGPPVNYQNRWRGWNTTVQEQKSDYDRLQKLSHLNKISNSSCYNCLAKPDAYPPKCDDSLELDSAWYTPLHPCVVVPDPKLKNISLKSIPKWPERLHVAPERMSEIQGGSASAFKHDDSKWKVRAKHYKKVLPALGTDKIRNVMDMNTVYGGFAATLIDDPLWVMNVVLSYSANTLAIKHLC</sequence>
<dbReference type="SUPFAM" id="SSF53335">
    <property type="entry name" value="S-adenosyl-L-methionine-dependent methyltransferases"/>
    <property type="match status" value="1"/>
</dbReference>
<evidence type="ECO:0000256" key="3">
    <source>
        <dbReference type="ARBA" id="ARBA00022679"/>
    </source>
</evidence>
<feature type="non-terminal residue" evidence="11">
    <location>
        <position position="410"/>
    </location>
</feature>
<dbReference type="EC" id="2.1.1.-" evidence="10"/>
<keyword evidence="5 10" id="KW-0735">Signal-anchor</keyword>
<keyword evidence="7" id="KW-0472">Membrane</keyword>
<dbReference type="GO" id="GO:0016020">
    <property type="term" value="C:membrane"/>
    <property type="evidence" value="ECO:0007669"/>
    <property type="project" value="UniProtKB-SubCell"/>
</dbReference>
<dbReference type="Gene3D" id="3.40.50.150">
    <property type="entry name" value="Vaccinia Virus protein VP39"/>
    <property type="match status" value="1"/>
</dbReference>
<evidence type="ECO:0000256" key="6">
    <source>
        <dbReference type="ARBA" id="ARBA00022989"/>
    </source>
</evidence>
<dbReference type="InterPro" id="IPR029063">
    <property type="entry name" value="SAM-dependent_MTases_sf"/>
</dbReference>
<evidence type="ECO:0000256" key="5">
    <source>
        <dbReference type="ARBA" id="ARBA00022968"/>
    </source>
</evidence>
<dbReference type="PANTHER" id="PTHR10108">
    <property type="entry name" value="SAM-DEPENDENT METHYLTRANSFERASE"/>
    <property type="match status" value="1"/>
</dbReference>
<dbReference type="AlphaFoldDB" id="A0A059AB95"/>
<comment type="subcellular location">
    <subcellularLocation>
        <location evidence="9">Endomembrane system</location>
        <topology evidence="9">Single-pass type II membrane protein</topology>
    </subcellularLocation>
    <subcellularLocation>
        <location evidence="10">Membrane</location>
        <topology evidence="10">Single-pass type II membrane protein</topology>
    </subcellularLocation>
</comment>
<keyword evidence="8 10" id="KW-0325">Glycoprotein</keyword>
<evidence type="ECO:0000256" key="9">
    <source>
        <dbReference type="ARBA" id="ARBA00060399"/>
    </source>
</evidence>
<gene>
    <name evidence="11" type="ORF">EUGRSUZ_J00712</name>
</gene>
<accession>A0A059AB95</accession>
<dbReference type="GO" id="GO:0008168">
    <property type="term" value="F:methyltransferase activity"/>
    <property type="evidence" value="ECO:0007669"/>
    <property type="project" value="UniProtKB-UniRule"/>
</dbReference>
<keyword evidence="6" id="KW-1133">Transmembrane helix</keyword>
<dbReference type="Gramene" id="KCW51108">
    <property type="protein sequence ID" value="KCW51108"/>
    <property type="gene ID" value="EUGRSUZ_J00712"/>
</dbReference>
<evidence type="ECO:0000256" key="2">
    <source>
        <dbReference type="ARBA" id="ARBA00022603"/>
    </source>
</evidence>
<dbReference type="GO" id="GO:0012505">
    <property type="term" value="C:endomembrane system"/>
    <property type="evidence" value="ECO:0007669"/>
    <property type="project" value="UniProtKB-SubCell"/>
</dbReference>
<dbReference type="GO" id="GO:0005737">
    <property type="term" value="C:cytoplasm"/>
    <property type="evidence" value="ECO:0000318"/>
    <property type="project" value="GO_Central"/>
</dbReference>
<dbReference type="Pfam" id="PF03141">
    <property type="entry name" value="Methyltransf_29"/>
    <property type="match status" value="1"/>
</dbReference>
<evidence type="ECO:0000256" key="7">
    <source>
        <dbReference type="ARBA" id="ARBA00023136"/>
    </source>
</evidence>
<evidence type="ECO:0000256" key="4">
    <source>
        <dbReference type="ARBA" id="ARBA00022692"/>
    </source>
</evidence>
<dbReference type="FunFam" id="3.40.50.150:FF:000076">
    <property type="entry name" value="probable methyltransferase PMT21"/>
    <property type="match status" value="1"/>
</dbReference>
<dbReference type="GO" id="GO:0032259">
    <property type="term" value="P:methylation"/>
    <property type="evidence" value="ECO:0007669"/>
    <property type="project" value="UniProtKB-KW"/>
</dbReference>
<organism evidence="11">
    <name type="scientific">Eucalyptus grandis</name>
    <name type="common">Flooded gum</name>
    <dbReference type="NCBI Taxonomy" id="71139"/>
    <lineage>
        <taxon>Eukaryota</taxon>
        <taxon>Viridiplantae</taxon>
        <taxon>Streptophyta</taxon>
        <taxon>Embryophyta</taxon>
        <taxon>Tracheophyta</taxon>
        <taxon>Spermatophyta</taxon>
        <taxon>Magnoliopsida</taxon>
        <taxon>eudicotyledons</taxon>
        <taxon>Gunneridae</taxon>
        <taxon>Pentapetalae</taxon>
        <taxon>rosids</taxon>
        <taxon>malvids</taxon>
        <taxon>Myrtales</taxon>
        <taxon>Myrtaceae</taxon>
        <taxon>Myrtoideae</taxon>
        <taxon>Eucalypteae</taxon>
        <taxon>Eucalyptus</taxon>
    </lineage>
</organism>
<evidence type="ECO:0000256" key="1">
    <source>
        <dbReference type="ARBA" id="ARBA00008361"/>
    </source>
</evidence>
<dbReference type="OMA" id="WGCRKEE"/>
<keyword evidence="4" id="KW-0812">Transmembrane</keyword>
<proteinExistence type="inferred from homology"/>
<dbReference type="InParanoid" id="A0A059AB95"/>
<keyword evidence="2 10" id="KW-0489">Methyltransferase</keyword>
<name>A0A059AB95_EUCGR</name>
<evidence type="ECO:0000256" key="8">
    <source>
        <dbReference type="ARBA" id="ARBA00023180"/>
    </source>
</evidence>